<dbReference type="VEuPathDB" id="ToxoDB:ETH2_1418300"/>
<reference evidence="2" key="1">
    <citation type="submission" date="2013-10" db="EMBL/GenBank/DDBJ databases">
        <title>Genomic analysis of the causative agents of coccidiosis in chickens.</title>
        <authorList>
            <person name="Reid A.J."/>
            <person name="Blake D."/>
            <person name="Billington K."/>
            <person name="Browne H."/>
            <person name="Dunn M."/>
            <person name="Hung S."/>
            <person name="Kawahara F."/>
            <person name="Miranda-Saavedra D."/>
            <person name="Mourier T."/>
            <person name="Nagra H."/>
            <person name="Otto T.D."/>
            <person name="Rawlings N."/>
            <person name="Sanchez A."/>
            <person name="Sanders M."/>
            <person name="Subramaniam C."/>
            <person name="Tay Y."/>
            <person name="Dear P."/>
            <person name="Doerig C."/>
            <person name="Gruber A."/>
            <person name="Parkinson J."/>
            <person name="Shirley M."/>
            <person name="Wan K.L."/>
            <person name="Berriman M."/>
            <person name="Tomley F."/>
            <person name="Pain A."/>
        </authorList>
    </citation>
    <scope>NUCLEOTIDE SEQUENCE [LARGE SCALE GENOMIC DNA]</scope>
    <source>
        <strain evidence="2">Houghton</strain>
    </source>
</reference>
<feature type="compositionally biased region" description="Basic residues" evidence="1">
    <location>
        <begin position="156"/>
        <end position="168"/>
    </location>
</feature>
<evidence type="ECO:0000256" key="1">
    <source>
        <dbReference type="SAM" id="MobiDB-lite"/>
    </source>
</evidence>
<dbReference type="VEuPathDB" id="ToxoDB:ETH_00027180"/>
<feature type="region of interest" description="Disordered" evidence="1">
    <location>
        <begin position="141"/>
        <end position="207"/>
    </location>
</feature>
<organism evidence="2 3">
    <name type="scientific">Eimeria tenella</name>
    <name type="common">Coccidian parasite</name>
    <dbReference type="NCBI Taxonomy" id="5802"/>
    <lineage>
        <taxon>Eukaryota</taxon>
        <taxon>Sar</taxon>
        <taxon>Alveolata</taxon>
        <taxon>Apicomplexa</taxon>
        <taxon>Conoidasida</taxon>
        <taxon>Coccidia</taxon>
        <taxon>Eucoccidiorida</taxon>
        <taxon>Eimeriorina</taxon>
        <taxon>Eimeriidae</taxon>
        <taxon>Eimeria</taxon>
    </lineage>
</organism>
<feature type="compositionally biased region" description="Low complexity" evidence="1">
    <location>
        <begin position="78"/>
        <end position="91"/>
    </location>
</feature>
<dbReference type="GeneID" id="25254529"/>
<evidence type="ECO:0000313" key="2">
    <source>
        <dbReference type="EMBL" id="CDJ37751.1"/>
    </source>
</evidence>
<dbReference type="AlphaFoldDB" id="U6KLP4"/>
<dbReference type="Proteomes" id="UP000030747">
    <property type="component" value="Unassembled WGS sequence"/>
</dbReference>
<dbReference type="RefSeq" id="XP_013228589.1">
    <property type="nucleotide sequence ID" value="XM_013373135.1"/>
</dbReference>
<proteinExistence type="predicted"/>
<dbReference type="EMBL" id="HG673774">
    <property type="protein sequence ID" value="CDJ37751.1"/>
    <property type="molecule type" value="Genomic_DNA"/>
</dbReference>
<name>U6KLP4_EIMTE</name>
<evidence type="ECO:0000313" key="3">
    <source>
        <dbReference type="Proteomes" id="UP000030747"/>
    </source>
</evidence>
<feature type="compositionally biased region" description="Basic and acidic residues" evidence="1">
    <location>
        <begin position="198"/>
        <end position="207"/>
    </location>
</feature>
<feature type="compositionally biased region" description="Low complexity" evidence="1">
    <location>
        <begin position="110"/>
        <end position="124"/>
    </location>
</feature>
<feature type="region of interest" description="Disordered" evidence="1">
    <location>
        <begin position="53"/>
        <end position="91"/>
    </location>
</feature>
<keyword evidence="3" id="KW-1185">Reference proteome</keyword>
<gene>
    <name evidence="2" type="ORF">ETH_00027180</name>
</gene>
<protein>
    <submittedName>
        <fullName evidence="2">Uncharacterized protein</fullName>
    </submittedName>
</protein>
<reference evidence="2" key="2">
    <citation type="submission" date="2013-10" db="EMBL/GenBank/DDBJ databases">
        <authorList>
            <person name="Aslett M."/>
        </authorList>
    </citation>
    <scope>NUCLEOTIDE SEQUENCE [LARGE SCALE GENOMIC DNA]</scope>
    <source>
        <strain evidence="2">Houghton</strain>
    </source>
</reference>
<feature type="region of interest" description="Disordered" evidence="1">
    <location>
        <begin position="105"/>
        <end position="127"/>
    </location>
</feature>
<sequence>MSSSSSSWATPTLRTAAAAAAAAALLSAPIGGLCFRVSPNLLAAEGQLEGAPLGPPAAAFAAAGPLPEGPESFSELSAAADEAAAAAAAAEDAAEDADAALYDGFDDSLSSSSSSSSAAAAAAAEDPSMLEFARARDWWNRRKQARQQKALDRKERRLQKKIQRRQRRSKSDSDSESPFEVPIYAAEDQLPLTEEEESLWKDESAMK</sequence>
<accession>U6KLP4</accession>
<feature type="compositionally biased region" description="Low complexity" evidence="1">
    <location>
        <begin position="53"/>
        <end position="71"/>
    </location>
</feature>